<dbReference type="InterPro" id="IPR000582">
    <property type="entry name" value="Acyl-CoA-binding_protein"/>
</dbReference>
<dbReference type="InterPro" id="IPR014352">
    <property type="entry name" value="FERM/acyl-CoA-bd_prot_sf"/>
</dbReference>
<dbReference type="Gene3D" id="1.20.80.10">
    <property type="match status" value="1"/>
</dbReference>
<dbReference type="GO" id="GO:0006631">
    <property type="term" value="P:fatty acid metabolic process"/>
    <property type="evidence" value="ECO:0007669"/>
    <property type="project" value="TreeGrafter"/>
</dbReference>
<dbReference type="PRINTS" id="PR00689">
    <property type="entry name" value="ACOABINDINGP"/>
</dbReference>
<proteinExistence type="inferred from homology"/>
<evidence type="ECO:0000313" key="7">
    <source>
        <dbReference type="Proteomes" id="UP001150062"/>
    </source>
</evidence>
<dbReference type="FunFam" id="1.20.80.10:FF:000010">
    <property type="entry name" value="Acyl-CoA-binding domain-containing protein 5"/>
    <property type="match status" value="1"/>
</dbReference>
<evidence type="ECO:0000313" key="5">
    <source>
        <dbReference type="EMBL" id="KAJ6227600.1"/>
    </source>
</evidence>
<name>A0AAV7ZES8_9EUKA</name>
<evidence type="ECO:0000256" key="2">
    <source>
        <dbReference type="ARBA" id="ARBA00023121"/>
    </source>
</evidence>
<dbReference type="Pfam" id="PF00887">
    <property type="entry name" value="ACBP"/>
    <property type="match status" value="1"/>
</dbReference>
<dbReference type="Proteomes" id="UP001146793">
    <property type="component" value="Unassembled WGS sequence"/>
</dbReference>
<organism evidence="4 6">
    <name type="scientific">Anaeramoeba flamelloides</name>
    <dbReference type="NCBI Taxonomy" id="1746091"/>
    <lineage>
        <taxon>Eukaryota</taxon>
        <taxon>Metamonada</taxon>
        <taxon>Anaeramoebidae</taxon>
        <taxon>Anaeramoeba</taxon>
    </lineage>
</organism>
<dbReference type="EMBL" id="JANTQA010000032">
    <property type="protein sequence ID" value="KAJ3439252.1"/>
    <property type="molecule type" value="Genomic_DNA"/>
</dbReference>
<evidence type="ECO:0000313" key="6">
    <source>
        <dbReference type="Proteomes" id="UP001146793"/>
    </source>
</evidence>
<dbReference type="AlphaFoldDB" id="A0AAV7ZES8"/>
<dbReference type="GO" id="GO:0000062">
    <property type="term" value="F:fatty-acyl-CoA binding"/>
    <property type="evidence" value="ECO:0007669"/>
    <property type="project" value="InterPro"/>
</dbReference>
<sequence length="86" mass="10048">MTELSFEETATKVRKLTKEPNNEEKLELYSLYKQGTVGDNTTKKPGMLDFQGKAKWEAWNKKKGITSEEAKTQYIEFAKKMFTKYN</sequence>
<comment type="similarity">
    <text evidence="1">Belongs to the ACBP family.</text>
</comment>
<accession>A0AAV7ZES8</accession>
<evidence type="ECO:0000256" key="1">
    <source>
        <dbReference type="ARBA" id="ARBA00005567"/>
    </source>
</evidence>
<keyword evidence="2" id="KW-0446">Lipid-binding</keyword>
<evidence type="ECO:0000313" key="4">
    <source>
        <dbReference type="EMBL" id="KAJ3439252.1"/>
    </source>
</evidence>
<feature type="domain" description="ACB" evidence="3">
    <location>
        <begin position="2"/>
        <end position="86"/>
    </location>
</feature>
<dbReference type="EMBL" id="JAOAOG010000333">
    <property type="protein sequence ID" value="KAJ6227600.1"/>
    <property type="molecule type" value="Genomic_DNA"/>
</dbReference>
<dbReference type="PROSITE" id="PS51228">
    <property type="entry name" value="ACB_2"/>
    <property type="match status" value="1"/>
</dbReference>
<comment type="caution">
    <text evidence="4">The sequence shown here is derived from an EMBL/GenBank/DDBJ whole genome shotgun (WGS) entry which is preliminary data.</text>
</comment>
<reference evidence="5" key="1">
    <citation type="submission" date="2022-08" db="EMBL/GenBank/DDBJ databases">
        <title>Novel sulfate-reducing endosymbionts in the free-living metamonad Anaeramoeba.</title>
        <authorList>
            <person name="Jerlstrom-Hultqvist J."/>
            <person name="Cepicka I."/>
            <person name="Gallot-Lavallee L."/>
            <person name="Salas-Leiva D."/>
            <person name="Curtis B.A."/>
            <person name="Zahonova K."/>
            <person name="Pipaliya S."/>
            <person name="Dacks J."/>
            <person name="Roger A.J."/>
        </authorList>
    </citation>
    <scope>NUCLEOTIDE SEQUENCE</scope>
    <source>
        <strain evidence="5">Schooner1</strain>
    </source>
</reference>
<dbReference type="PANTHER" id="PTHR23310:SF62">
    <property type="entry name" value="ACYL-COA BINDING PROTEIN 1, ISOFORM A"/>
    <property type="match status" value="1"/>
</dbReference>
<dbReference type="PANTHER" id="PTHR23310">
    <property type="entry name" value="ACYL-COA-BINDING PROTEIN, ACBP"/>
    <property type="match status" value="1"/>
</dbReference>
<reference evidence="4" key="2">
    <citation type="submission" date="2022-08" db="EMBL/GenBank/DDBJ databases">
        <title>Novel sulphate-reducing endosymbionts in the free-living metamonad Anaeramoeba.</title>
        <authorList>
            <person name="Jerlstrom-Hultqvist J."/>
            <person name="Cepicka I."/>
            <person name="Gallot-Lavallee L."/>
            <person name="Salas-Leiva D."/>
            <person name="Curtis B.A."/>
            <person name="Zahonova K."/>
            <person name="Pipaliya S."/>
            <person name="Dacks J."/>
            <person name="Roger A.J."/>
        </authorList>
    </citation>
    <scope>NUCLEOTIDE SEQUENCE</scope>
    <source>
        <strain evidence="4">Busselton2</strain>
    </source>
</reference>
<dbReference type="Proteomes" id="UP001150062">
    <property type="component" value="Unassembled WGS sequence"/>
</dbReference>
<evidence type="ECO:0000259" key="3">
    <source>
        <dbReference type="PROSITE" id="PS51228"/>
    </source>
</evidence>
<keyword evidence="7" id="KW-1185">Reference proteome</keyword>
<gene>
    <name evidence="4" type="ORF">M0812_15276</name>
    <name evidence="5" type="ORF">M0813_09502</name>
</gene>
<dbReference type="SUPFAM" id="SSF47027">
    <property type="entry name" value="Acyl-CoA binding protein"/>
    <property type="match status" value="1"/>
</dbReference>
<dbReference type="InterPro" id="IPR035984">
    <property type="entry name" value="Acyl-CoA-binding_sf"/>
</dbReference>
<protein>
    <recommendedName>
        <fullName evidence="3">ACB domain-containing protein</fullName>
    </recommendedName>
</protein>